<reference evidence="1" key="1">
    <citation type="submission" date="2020-09" db="EMBL/GenBank/DDBJ databases">
        <title>Whole genome shotgun sequence of Streptomyces xanthophaeus NBRC 12829.</title>
        <authorList>
            <person name="Komaki H."/>
            <person name="Tamura T."/>
        </authorList>
    </citation>
    <scope>NUCLEOTIDE SEQUENCE</scope>
    <source>
        <strain evidence="1">NBRC 12829</strain>
    </source>
</reference>
<organism evidence="1 2">
    <name type="scientific">Streptomyces xanthophaeus</name>
    <dbReference type="NCBI Taxonomy" id="67385"/>
    <lineage>
        <taxon>Bacteria</taxon>
        <taxon>Bacillati</taxon>
        <taxon>Actinomycetota</taxon>
        <taxon>Actinomycetes</taxon>
        <taxon>Kitasatosporales</taxon>
        <taxon>Streptomycetaceae</taxon>
        <taxon>Streptomyces</taxon>
    </lineage>
</organism>
<dbReference type="OrthoDB" id="3680308at2"/>
<gene>
    <name evidence="1" type="ORF">Sxan_77830</name>
</gene>
<protein>
    <submittedName>
        <fullName evidence="1">Uncharacterized protein</fullName>
    </submittedName>
</protein>
<dbReference type="Proteomes" id="UP000600026">
    <property type="component" value="Unassembled WGS sequence"/>
</dbReference>
<evidence type="ECO:0000313" key="1">
    <source>
        <dbReference type="EMBL" id="GHI90419.1"/>
    </source>
</evidence>
<dbReference type="RefSeq" id="WP_031143129.1">
    <property type="nucleotide sequence ID" value="NZ_BNEE01000011.1"/>
</dbReference>
<dbReference type="EMBL" id="BNEE01000011">
    <property type="protein sequence ID" value="GHI90419.1"/>
    <property type="molecule type" value="Genomic_DNA"/>
</dbReference>
<comment type="caution">
    <text evidence="1">The sequence shown here is derived from an EMBL/GenBank/DDBJ whole genome shotgun (WGS) entry which is preliminary data.</text>
</comment>
<dbReference type="InterPro" id="IPR011009">
    <property type="entry name" value="Kinase-like_dom_sf"/>
</dbReference>
<evidence type="ECO:0000313" key="2">
    <source>
        <dbReference type="Proteomes" id="UP000600026"/>
    </source>
</evidence>
<keyword evidence="2" id="KW-1185">Reference proteome</keyword>
<name>A0A919H6I1_9ACTN</name>
<sequence>MNSPPDEDIRAVMEAAHERAATALGLTCTGSPVWGFAGFTLGRGAGDYWLRVSRGHLKNAGRTPGQGPVGASLLVPRDVPRPALHGIHDWVDGAWSFQSEVLDRVRHPVVSPTRADLARDPALPEQWWGLLKRSLDRLAQVEGAKETVRNSWIERAFPQFLGIPVPAKIERVTGHGDLHWGNITGQPLTFLDWERWGRVPVGYDPGLLHAHSLLVPAVAERIRADFAQILDTPAGRIGQLAAIAELLQAVARGFYPELAPHLLDRAEELTGIRPPVSAPAEVTA</sequence>
<dbReference type="SUPFAM" id="SSF56112">
    <property type="entry name" value="Protein kinase-like (PK-like)"/>
    <property type="match status" value="1"/>
</dbReference>
<proteinExistence type="predicted"/>
<dbReference type="AlphaFoldDB" id="A0A919H6I1"/>
<accession>A0A919H6I1</accession>